<keyword evidence="6 17" id="KW-0547">Nucleotide-binding</keyword>
<sequence length="499" mass="54489">MLKILSARQIKSLEESYLEEKGILSLELMETAAEAFCQWYMQNFSRRQDIAIFCGTGNNGGDGIAIARLLSRQGYPVCVYTLGDAKDGTADYNSNLNILPTNIVNKPFSNIDWERFRCHVIIDAMLGIGLNKPLEGKYLDAVKKLNSQKTMRIAVDMPTGLPSDKLVDGEAFQAHYTVTFQTPKLSALFPEHAAYVGDLVVKDIGIDGKYFNGYESSRYFVEEKDILERHKIFHKASHKGDFGKVLLVGGSKGKLGAIMLSAKAALRTGSGLISTFVPGFGLPIMQSSIHEVMVETCTGNDILDSAPENLDRFDTIAIGPGMGTDEKTAEALKNILESYKGKMVIDADALNIIAKRKDLKELITSQMILTPHLKEFERMVGDDVKYPEGRIEKALEFSQTYGCVLILKGLHSLITTPAGIQYFNPTGSQFLATGGTGDVLTGVVASYLGQGYSVENAALCGVYHHGLAGQLAGEDQRRGTIASDVIEKIPETYKNLGLS</sequence>
<dbReference type="AlphaFoldDB" id="A0AAP2CGC6"/>
<feature type="binding site" evidence="17">
    <location>
        <position position="321"/>
    </location>
    <ligand>
        <name>(6S)-NADPHX</name>
        <dbReference type="ChEBI" id="CHEBI:64076"/>
    </ligand>
</feature>
<evidence type="ECO:0000256" key="13">
    <source>
        <dbReference type="ARBA" id="ARBA00023268"/>
    </source>
</evidence>
<evidence type="ECO:0000256" key="10">
    <source>
        <dbReference type="ARBA" id="ARBA00023027"/>
    </source>
</evidence>
<dbReference type="InterPro" id="IPR036652">
    <property type="entry name" value="YjeF_N_dom_sf"/>
</dbReference>
<evidence type="ECO:0000256" key="7">
    <source>
        <dbReference type="ARBA" id="ARBA00022840"/>
    </source>
</evidence>
<comment type="catalytic activity">
    <reaction evidence="15 17 19">
        <text>(6S)-NADHX + ADP = AMP + phosphate + NADH + H(+)</text>
        <dbReference type="Rhea" id="RHEA:32223"/>
        <dbReference type="ChEBI" id="CHEBI:15378"/>
        <dbReference type="ChEBI" id="CHEBI:43474"/>
        <dbReference type="ChEBI" id="CHEBI:57945"/>
        <dbReference type="ChEBI" id="CHEBI:64074"/>
        <dbReference type="ChEBI" id="CHEBI:456215"/>
        <dbReference type="ChEBI" id="CHEBI:456216"/>
        <dbReference type="EC" id="4.2.1.136"/>
    </reaction>
</comment>
<feature type="domain" description="YjeF N-terminal" evidence="21">
    <location>
        <begin position="10"/>
        <end position="212"/>
    </location>
</feature>
<evidence type="ECO:0000256" key="4">
    <source>
        <dbReference type="ARBA" id="ARBA00009524"/>
    </source>
</evidence>
<evidence type="ECO:0000313" key="23">
    <source>
        <dbReference type="Proteomes" id="UP001319104"/>
    </source>
</evidence>
<dbReference type="PANTHER" id="PTHR12592">
    <property type="entry name" value="ATP-DEPENDENT (S)-NAD(P)H-HYDRATE DEHYDRATASE FAMILY MEMBER"/>
    <property type="match status" value="1"/>
</dbReference>
<keyword evidence="10 17" id="KW-0520">NAD</keyword>
<dbReference type="PROSITE" id="PS51385">
    <property type="entry name" value="YJEF_N"/>
    <property type="match status" value="1"/>
</dbReference>
<evidence type="ECO:0000256" key="16">
    <source>
        <dbReference type="ARBA" id="ARBA00049209"/>
    </source>
</evidence>
<keyword evidence="12 17" id="KW-0456">Lyase</keyword>
<evidence type="ECO:0000256" key="9">
    <source>
        <dbReference type="ARBA" id="ARBA00022958"/>
    </source>
</evidence>
<feature type="binding site" evidence="17">
    <location>
        <position position="438"/>
    </location>
    <ligand>
        <name>(6S)-NADPHX</name>
        <dbReference type="ChEBI" id="CHEBI:64076"/>
    </ligand>
</feature>
<evidence type="ECO:0000256" key="8">
    <source>
        <dbReference type="ARBA" id="ARBA00022857"/>
    </source>
</evidence>
<dbReference type="GO" id="GO:0052855">
    <property type="term" value="F:ADP-dependent NAD(P)H-hydrate dehydratase activity"/>
    <property type="evidence" value="ECO:0007669"/>
    <property type="project" value="UniProtKB-UniRule"/>
</dbReference>
<protein>
    <recommendedName>
        <fullName evidence="19">Bifunctional NAD(P)H-hydrate repair enzyme</fullName>
    </recommendedName>
    <alternativeName>
        <fullName evidence="19">Nicotinamide nucleotide repair protein</fullName>
    </alternativeName>
    <domain>
        <recommendedName>
            <fullName evidence="19">ADP-dependent (S)-NAD(P)H-hydrate dehydratase</fullName>
            <ecNumber evidence="19">4.2.1.136</ecNumber>
        </recommendedName>
        <alternativeName>
            <fullName evidence="19">ADP-dependent NAD(P)HX dehydratase</fullName>
        </alternativeName>
    </domain>
    <domain>
        <recommendedName>
            <fullName evidence="19">NAD(P)H-hydrate epimerase</fullName>
            <ecNumber evidence="19">5.1.99.6</ecNumber>
        </recommendedName>
    </domain>
</protein>
<dbReference type="RefSeq" id="WP_213944963.1">
    <property type="nucleotide sequence ID" value="NZ_JAHCMY010000003.1"/>
</dbReference>
<keyword evidence="5 18" id="KW-0479">Metal-binding</keyword>
<dbReference type="EC" id="5.1.99.6" evidence="19"/>
<name>A0AAP2CGC6_9BACT</name>
<dbReference type="Gene3D" id="3.40.50.10260">
    <property type="entry name" value="YjeF N-terminal domain"/>
    <property type="match status" value="1"/>
</dbReference>
<feature type="binding site" evidence="18">
    <location>
        <position position="159"/>
    </location>
    <ligand>
        <name>K(+)</name>
        <dbReference type="ChEBI" id="CHEBI:29103"/>
    </ligand>
</feature>
<dbReference type="InterPro" id="IPR029056">
    <property type="entry name" value="Ribokinase-like"/>
</dbReference>
<feature type="binding site" evidence="18">
    <location>
        <position position="138"/>
    </location>
    <ligand>
        <name>(6S)-NADPHX</name>
        <dbReference type="ChEBI" id="CHEBI:64076"/>
    </ligand>
</feature>
<dbReference type="GO" id="GO:0046872">
    <property type="term" value="F:metal ion binding"/>
    <property type="evidence" value="ECO:0007669"/>
    <property type="project" value="UniProtKB-UniRule"/>
</dbReference>
<comment type="subunit">
    <text evidence="17">Homotetramer.</text>
</comment>
<feature type="binding site" evidence="17">
    <location>
        <position position="257"/>
    </location>
    <ligand>
        <name>(6S)-NADPHX</name>
        <dbReference type="ChEBI" id="CHEBI:64076"/>
    </ligand>
</feature>
<dbReference type="Pfam" id="PF03853">
    <property type="entry name" value="YjeF_N"/>
    <property type="match status" value="1"/>
</dbReference>
<keyword evidence="23" id="KW-1185">Reference proteome</keyword>
<gene>
    <name evidence="18" type="primary">nnrE</name>
    <name evidence="17" type="synonym">nnrD</name>
    <name evidence="22" type="ORF">KI659_08835</name>
</gene>
<dbReference type="NCBIfam" id="TIGR00197">
    <property type="entry name" value="yjeF_nterm"/>
    <property type="match status" value="1"/>
</dbReference>
<dbReference type="HAMAP" id="MF_01966">
    <property type="entry name" value="NADHX_epimerase"/>
    <property type="match status" value="1"/>
</dbReference>
<keyword evidence="13" id="KW-0511">Multifunctional enzyme</keyword>
<keyword evidence="7 17" id="KW-0067">ATP-binding</keyword>
<dbReference type="InterPro" id="IPR017953">
    <property type="entry name" value="Carbohydrate_kinase_pred_CS"/>
</dbReference>
<dbReference type="PANTHER" id="PTHR12592:SF0">
    <property type="entry name" value="ATP-DEPENDENT (S)-NAD(P)H-HYDRATE DEHYDRATASE"/>
    <property type="match status" value="1"/>
</dbReference>
<evidence type="ECO:0000256" key="6">
    <source>
        <dbReference type="ARBA" id="ARBA00022741"/>
    </source>
</evidence>
<dbReference type="Pfam" id="PF01256">
    <property type="entry name" value="Carb_kinase"/>
    <property type="match status" value="1"/>
</dbReference>
<reference evidence="22 23" key="1">
    <citation type="submission" date="2021-05" db="EMBL/GenBank/DDBJ databases">
        <authorList>
            <person name="Zhang Z.D."/>
            <person name="Osman G."/>
        </authorList>
    </citation>
    <scope>NUCLEOTIDE SEQUENCE [LARGE SCALE GENOMIC DNA]</scope>
    <source>
        <strain evidence="22 23">KCTC 32217</strain>
    </source>
</reference>
<evidence type="ECO:0000256" key="19">
    <source>
        <dbReference type="PIRNR" id="PIRNR017184"/>
    </source>
</evidence>
<feature type="binding site" evidence="18">
    <location>
        <begin position="58"/>
        <end position="62"/>
    </location>
    <ligand>
        <name>(6S)-NADPHX</name>
        <dbReference type="ChEBI" id="CHEBI:64076"/>
    </ligand>
</feature>
<dbReference type="SUPFAM" id="SSF53613">
    <property type="entry name" value="Ribokinase-like"/>
    <property type="match status" value="1"/>
</dbReference>
<evidence type="ECO:0000256" key="11">
    <source>
        <dbReference type="ARBA" id="ARBA00023235"/>
    </source>
</evidence>
<keyword evidence="11 18" id="KW-0413">Isomerase</keyword>
<comment type="similarity">
    <text evidence="3 19">In the N-terminal section; belongs to the NnrE/AIBP family.</text>
</comment>
<dbReference type="HAMAP" id="MF_01965">
    <property type="entry name" value="NADHX_dehydratase"/>
    <property type="match status" value="1"/>
</dbReference>
<dbReference type="GO" id="GO:0046496">
    <property type="term" value="P:nicotinamide nucleotide metabolic process"/>
    <property type="evidence" value="ECO:0007669"/>
    <property type="project" value="UniProtKB-UniRule"/>
</dbReference>
<dbReference type="EC" id="4.2.1.136" evidence="19"/>
<dbReference type="SUPFAM" id="SSF64153">
    <property type="entry name" value="YjeF N-terminal domain-like"/>
    <property type="match status" value="1"/>
</dbReference>
<feature type="binding site" evidence="18">
    <location>
        <begin position="127"/>
        <end position="133"/>
    </location>
    <ligand>
        <name>(6S)-NADPHX</name>
        <dbReference type="ChEBI" id="CHEBI:64076"/>
    </ligand>
</feature>
<keyword evidence="8 17" id="KW-0521">NADP</keyword>
<comment type="catalytic activity">
    <reaction evidence="1 18 19">
        <text>(6R)-NADHX = (6S)-NADHX</text>
        <dbReference type="Rhea" id="RHEA:32215"/>
        <dbReference type="ChEBI" id="CHEBI:64074"/>
        <dbReference type="ChEBI" id="CHEBI:64075"/>
        <dbReference type="EC" id="5.1.99.6"/>
    </reaction>
</comment>
<feature type="binding site" evidence="17">
    <location>
        <begin position="408"/>
        <end position="412"/>
    </location>
    <ligand>
        <name>AMP</name>
        <dbReference type="ChEBI" id="CHEBI:456215"/>
    </ligand>
</feature>
<evidence type="ECO:0000256" key="2">
    <source>
        <dbReference type="ARBA" id="ARBA00000909"/>
    </source>
</evidence>
<evidence type="ECO:0000256" key="5">
    <source>
        <dbReference type="ARBA" id="ARBA00022723"/>
    </source>
</evidence>
<comment type="cofactor">
    <cofactor evidence="17">
        <name>Mg(2+)</name>
        <dbReference type="ChEBI" id="CHEBI:18420"/>
    </cofactor>
</comment>
<dbReference type="GO" id="GO:0110051">
    <property type="term" value="P:metabolite repair"/>
    <property type="evidence" value="ECO:0007669"/>
    <property type="project" value="TreeGrafter"/>
</dbReference>
<feature type="binding site" evidence="18">
    <location>
        <position position="156"/>
    </location>
    <ligand>
        <name>(6S)-NADPHX</name>
        <dbReference type="ChEBI" id="CHEBI:64076"/>
    </ligand>
</feature>
<comment type="caution">
    <text evidence="22">The sequence shown here is derived from an EMBL/GenBank/DDBJ whole genome shotgun (WGS) entry which is preliminary data.</text>
</comment>
<dbReference type="EMBL" id="JAHCMY010000003">
    <property type="protein sequence ID" value="MBS9524116.1"/>
    <property type="molecule type" value="Genomic_DNA"/>
</dbReference>
<evidence type="ECO:0000256" key="12">
    <source>
        <dbReference type="ARBA" id="ARBA00023239"/>
    </source>
</evidence>
<organism evidence="22 23">
    <name type="scientific">Litoribacter ruber</name>
    <dbReference type="NCBI Taxonomy" id="702568"/>
    <lineage>
        <taxon>Bacteria</taxon>
        <taxon>Pseudomonadati</taxon>
        <taxon>Bacteroidota</taxon>
        <taxon>Cytophagia</taxon>
        <taxon>Cytophagales</taxon>
        <taxon>Cyclobacteriaceae</taxon>
        <taxon>Litoribacter</taxon>
    </lineage>
</organism>
<dbReference type="InterPro" id="IPR030677">
    <property type="entry name" value="Nnr"/>
</dbReference>
<proteinExistence type="inferred from homology"/>
<comment type="similarity">
    <text evidence="17">Belongs to the NnrD/CARKD family.</text>
</comment>
<evidence type="ECO:0000259" key="21">
    <source>
        <dbReference type="PROSITE" id="PS51385"/>
    </source>
</evidence>
<evidence type="ECO:0000259" key="20">
    <source>
        <dbReference type="PROSITE" id="PS51383"/>
    </source>
</evidence>
<evidence type="ECO:0000256" key="15">
    <source>
        <dbReference type="ARBA" id="ARBA00048238"/>
    </source>
</evidence>
<dbReference type="InterPro" id="IPR004443">
    <property type="entry name" value="YjeF_N_dom"/>
</dbReference>
<comment type="similarity">
    <text evidence="4 19">In the C-terminal section; belongs to the NnrD/CARKD family.</text>
</comment>
<comment type="catalytic activity">
    <reaction evidence="2 18 19">
        <text>(6R)-NADPHX = (6S)-NADPHX</text>
        <dbReference type="Rhea" id="RHEA:32227"/>
        <dbReference type="ChEBI" id="CHEBI:64076"/>
        <dbReference type="ChEBI" id="CHEBI:64077"/>
        <dbReference type="EC" id="5.1.99.6"/>
    </reaction>
</comment>
<dbReference type="GO" id="GO:0005524">
    <property type="term" value="F:ATP binding"/>
    <property type="evidence" value="ECO:0007669"/>
    <property type="project" value="UniProtKB-UniRule"/>
</dbReference>
<dbReference type="Proteomes" id="UP001319104">
    <property type="component" value="Unassembled WGS sequence"/>
</dbReference>
<evidence type="ECO:0000256" key="1">
    <source>
        <dbReference type="ARBA" id="ARBA00000013"/>
    </source>
</evidence>
<comment type="function">
    <text evidence="17">Catalyzes the dehydration of the S-form of NAD(P)HX at the expense of ADP, which is converted to AMP. Together with NAD(P)HX epimerase, which catalyzes the epimerization of the S- and R-forms, the enzyme allows the repair of both epimers of NAD(P)HX, a damaged form of NAD(P)H that is a result of enzymatic or heat-dependent hydration.</text>
</comment>
<dbReference type="Gene3D" id="3.40.1190.20">
    <property type="match status" value="1"/>
</dbReference>
<comment type="catalytic activity">
    <reaction evidence="16 17 19">
        <text>(6S)-NADPHX + ADP = AMP + phosphate + NADPH + H(+)</text>
        <dbReference type="Rhea" id="RHEA:32235"/>
        <dbReference type="ChEBI" id="CHEBI:15378"/>
        <dbReference type="ChEBI" id="CHEBI:43474"/>
        <dbReference type="ChEBI" id="CHEBI:57783"/>
        <dbReference type="ChEBI" id="CHEBI:64076"/>
        <dbReference type="ChEBI" id="CHEBI:456215"/>
        <dbReference type="ChEBI" id="CHEBI:456216"/>
        <dbReference type="EC" id="4.2.1.136"/>
    </reaction>
</comment>
<feature type="binding site" evidence="17">
    <location>
        <position position="437"/>
    </location>
    <ligand>
        <name>AMP</name>
        <dbReference type="ChEBI" id="CHEBI:456215"/>
    </ligand>
</feature>
<dbReference type="CDD" id="cd01171">
    <property type="entry name" value="YXKO-related"/>
    <property type="match status" value="1"/>
</dbReference>
<feature type="domain" description="YjeF C-terminal" evidence="20">
    <location>
        <begin position="222"/>
        <end position="496"/>
    </location>
</feature>
<evidence type="ECO:0000313" key="22">
    <source>
        <dbReference type="EMBL" id="MBS9524116.1"/>
    </source>
</evidence>
<accession>A0AAP2CGC6</accession>
<comment type="similarity">
    <text evidence="18">Belongs to the NnrE/AIBP family.</text>
</comment>
<dbReference type="InterPro" id="IPR000631">
    <property type="entry name" value="CARKD"/>
</dbReference>
<evidence type="ECO:0000256" key="18">
    <source>
        <dbReference type="HAMAP-Rule" id="MF_01966"/>
    </source>
</evidence>
<dbReference type="PIRSF" id="PIRSF017184">
    <property type="entry name" value="Nnr"/>
    <property type="match status" value="1"/>
</dbReference>
<comment type="function">
    <text evidence="14 19">Bifunctional enzyme that catalyzes the epimerization of the S- and R-forms of NAD(P)HX and the dehydration of the S-form of NAD(P)HX at the expense of ADP, which is converted to AMP. This allows the repair of both epimers of NAD(P)HX, a damaged form of NAD(P)H that is a result of enzymatic or heat-dependent hydration.</text>
</comment>
<dbReference type="PROSITE" id="PS01050">
    <property type="entry name" value="YJEF_C_2"/>
    <property type="match status" value="1"/>
</dbReference>
<keyword evidence="9 18" id="KW-0630">Potassium</keyword>
<feature type="binding site" evidence="18">
    <location>
        <position position="59"/>
    </location>
    <ligand>
        <name>K(+)</name>
        <dbReference type="ChEBI" id="CHEBI:29103"/>
    </ligand>
</feature>
<evidence type="ECO:0000256" key="14">
    <source>
        <dbReference type="ARBA" id="ARBA00025153"/>
    </source>
</evidence>
<dbReference type="NCBIfam" id="TIGR00196">
    <property type="entry name" value="yjeF_cterm"/>
    <property type="match status" value="1"/>
</dbReference>
<comment type="cofactor">
    <cofactor evidence="18 19">
        <name>K(+)</name>
        <dbReference type="ChEBI" id="CHEBI:29103"/>
    </cofactor>
    <text evidence="18 19">Binds 1 potassium ion per subunit.</text>
</comment>
<comment type="function">
    <text evidence="18">Catalyzes the epimerization of the S- and R-forms of NAD(P)HX, a damaged form of NAD(P)H that is a result of enzymatic or heat-dependent hydration. This is a prerequisite for the S-specific NAD(P)H-hydrate dehydratase to allow the repair of both epimers of NAD(P)HX.</text>
</comment>
<feature type="binding site" evidence="18">
    <location>
        <position position="123"/>
    </location>
    <ligand>
        <name>K(+)</name>
        <dbReference type="ChEBI" id="CHEBI:29103"/>
    </ligand>
</feature>
<evidence type="ECO:0000256" key="17">
    <source>
        <dbReference type="HAMAP-Rule" id="MF_01965"/>
    </source>
</evidence>
<feature type="binding site" evidence="17">
    <location>
        <position position="372"/>
    </location>
    <ligand>
        <name>(6S)-NADPHX</name>
        <dbReference type="ChEBI" id="CHEBI:64076"/>
    </ligand>
</feature>
<dbReference type="PROSITE" id="PS51383">
    <property type="entry name" value="YJEF_C_3"/>
    <property type="match status" value="1"/>
</dbReference>
<evidence type="ECO:0000256" key="3">
    <source>
        <dbReference type="ARBA" id="ARBA00006001"/>
    </source>
</evidence>
<dbReference type="GO" id="GO:0052856">
    <property type="term" value="F:NAD(P)HX epimerase activity"/>
    <property type="evidence" value="ECO:0007669"/>
    <property type="project" value="UniProtKB-UniRule"/>
</dbReference>